<dbReference type="NCBIfam" id="TIGR01220">
    <property type="entry name" value="Pmev_kin_Gr_pos"/>
    <property type="match status" value="1"/>
</dbReference>
<evidence type="ECO:0000256" key="4">
    <source>
        <dbReference type="ARBA" id="ARBA00022741"/>
    </source>
</evidence>
<dbReference type="GO" id="GO:0005524">
    <property type="term" value="F:ATP binding"/>
    <property type="evidence" value="ECO:0007669"/>
    <property type="project" value="UniProtKB-KW"/>
</dbReference>
<name>A0A6L6G7T9_STRUB</name>
<protein>
    <recommendedName>
        <fullName evidence="2">phosphomevalonate kinase</fullName>
        <ecNumber evidence="2">2.7.4.2</ecNumber>
    </recommendedName>
</protein>
<dbReference type="RefSeq" id="WP_012658283.1">
    <property type="nucleotide sequence ID" value="NZ_BAABQA010000003.1"/>
</dbReference>
<feature type="domain" description="GHMP kinase C-terminal" evidence="8">
    <location>
        <begin position="243"/>
        <end position="321"/>
    </location>
</feature>
<gene>
    <name evidence="9" type="ORF">GKS16_04220</name>
</gene>
<dbReference type="InterPro" id="IPR006204">
    <property type="entry name" value="GHMP_kinase_N_dom"/>
</dbReference>
<dbReference type="InterPro" id="IPR005917">
    <property type="entry name" value="Pmev_kinase_bact"/>
</dbReference>
<evidence type="ECO:0000313" key="9">
    <source>
        <dbReference type="EMBL" id="MTD01482.1"/>
    </source>
</evidence>
<dbReference type="Pfam" id="PF00288">
    <property type="entry name" value="GHMP_kinases_N"/>
    <property type="match status" value="1"/>
</dbReference>
<evidence type="ECO:0000256" key="3">
    <source>
        <dbReference type="ARBA" id="ARBA00022679"/>
    </source>
</evidence>
<keyword evidence="5 9" id="KW-0418">Kinase</keyword>
<dbReference type="EC" id="2.7.4.2" evidence="2"/>
<keyword evidence="4" id="KW-0547">Nucleotide-binding</keyword>
<dbReference type="SUPFAM" id="SSF55060">
    <property type="entry name" value="GHMP Kinase, C-terminal domain"/>
    <property type="match status" value="1"/>
</dbReference>
<keyword evidence="6" id="KW-0067">ATP-binding</keyword>
<evidence type="ECO:0000256" key="1">
    <source>
        <dbReference type="ARBA" id="ARBA00005017"/>
    </source>
</evidence>
<evidence type="ECO:0000259" key="8">
    <source>
        <dbReference type="Pfam" id="PF08544"/>
    </source>
</evidence>
<dbReference type="Proteomes" id="UP000483839">
    <property type="component" value="Unassembled WGS sequence"/>
</dbReference>
<evidence type="ECO:0000259" key="7">
    <source>
        <dbReference type="Pfam" id="PF00288"/>
    </source>
</evidence>
<accession>A0A6L6G7T9</accession>
<dbReference type="SUPFAM" id="SSF54211">
    <property type="entry name" value="Ribosomal protein S5 domain 2-like"/>
    <property type="match status" value="1"/>
</dbReference>
<dbReference type="InterPro" id="IPR035102">
    <property type="entry name" value="Phosphomevalonate_kinase"/>
</dbReference>
<dbReference type="PANTHER" id="PTHR31814:SF2">
    <property type="entry name" value="PHOSPHOMEVALONATE KINASE"/>
    <property type="match status" value="1"/>
</dbReference>
<evidence type="ECO:0000256" key="5">
    <source>
        <dbReference type="ARBA" id="ARBA00022777"/>
    </source>
</evidence>
<reference evidence="9 10" key="1">
    <citation type="submission" date="2019-11" db="EMBL/GenBank/DDBJ databases">
        <title>Streptococcus uberis isolated from clinical mastitis cases on a southeastern Queensland dairy.</title>
        <authorList>
            <person name="Workentine M.L."/>
            <person name="Price R."/>
            <person name="Olchowy T."/>
        </authorList>
    </citation>
    <scope>NUCLEOTIDE SEQUENCE [LARGE SCALE GENOMIC DNA]</scope>
    <source>
        <strain evidence="9 10">OLC4459-A17</strain>
    </source>
</reference>
<organism evidence="9 10">
    <name type="scientific">Streptococcus uberis</name>
    <dbReference type="NCBI Taxonomy" id="1349"/>
    <lineage>
        <taxon>Bacteria</taxon>
        <taxon>Bacillati</taxon>
        <taxon>Bacillota</taxon>
        <taxon>Bacilli</taxon>
        <taxon>Lactobacillales</taxon>
        <taxon>Streptococcaceae</taxon>
        <taxon>Streptococcus</taxon>
    </lineage>
</organism>
<comment type="pathway">
    <text evidence="1">Isoprenoid biosynthesis; isopentenyl diphosphate biosynthesis via mevalonate pathway; isopentenyl diphosphate from (R)-mevalonate: step 2/3.</text>
</comment>
<dbReference type="Gene3D" id="3.30.70.890">
    <property type="entry name" value="GHMP kinase, C-terminal domain"/>
    <property type="match status" value="1"/>
</dbReference>
<evidence type="ECO:0000256" key="6">
    <source>
        <dbReference type="ARBA" id="ARBA00022840"/>
    </source>
</evidence>
<dbReference type="InterPro" id="IPR020568">
    <property type="entry name" value="Ribosomal_Su5_D2-typ_SF"/>
</dbReference>
<keyword evidence="3 9" id="KW-0808">Transferase</keyword>
<dbReference type="UniPathway" id="UPA00057">
    <property type="reaction ID" value="UER00099"/>
</dbReference>
<comment type="caution">
    <text evidence="9">The sequence shown here is derived from an EMBL/GenBank/DDBJ whole genome shotgun (WGS) entry which is preliminary data.</text>
</comment>
<evidence type="ECO:0000313" key="10">
    <source>
        <dbReference type="Proteomes" id="UP000483839"/>
    </source>
</evidence>
<dbReference type="InterPro" id="IPR036554">
    <property type="entry name" value="GHMP_kinase_C_sf"/>
</dbReference>
<dbReference type="InterPro" id="IPR014721">
    <property type="entry name" value="Ribsml_uS5_D2-typ_fold_subgr"/>
</dbReference>
<dbReference type="InterPro" id="IPR013750">
    <property type="entry name" value="GHMP_kinase_C_dom"/>
</dbReference>
<sequence length="334" mass="37176">MTKVVVQTGGKLYLAGEYSVLWPGQKAILVPIPILMTAEMVTSDTIRLFSDMFDYSVGMEADPNYRIIQETISTFSKLLGKSLEELSAFQLTITGKMESEGKKYGIGSSGSVTVLTLKALADFYHISLSQDLLFKLAAYTLLTLDDNGSMGDIACIAYNDLICFQSFDRQKVQNMISVLSFEDVLKNDWGYQIEVIKPKLDLTFLVGWTKIPSISKEMINKVKKNITSDFLEATQLAVIECQKALEEGDKYLFTLAIARISDLLQQLHPAIYHPKLLQLKEAATGKNAIAKSSGSGGGDCGIAFCFDHQSKDSILQEWKTQNIDLIYQTQWRAL</sequence>
<dbReference type="PANTHER" id="PTHR31814">
    <property type="match status" value="1"/>
</dbReference>
<feature type="domain" description="GHMP kinase N-terminal" evidence="7">
    <location>
        <begin position="75"/>
        <end position="158"/>
    </location>
</feature>
<proteinExistence type="predicted"/>
<dbReference type="GO" id="GO:0004631">
    <property type="term" value="F:phosphomevalonate kinase activity"/>
    <property type="evidence" value="ECO:0007669"/>
    <property type="project" value="UniProtKB-EC"/>
</dbReference>
<dbReference type="OMA" id="ACIVYED"/>
<dbReference type="EMBL" id="WLXI01000037">
    <property type="protein sequence ID" value="MTD01482.1"/>
    <property type="molecule type" value="Genomic_DNA"/>
</dbReference>
<dbReference type="GO" id="GO:0019287">
    <property type="term" value="P:isopentenyl diphosphate biosynthetic process, mevalonate pathway"/>
    <property type="evidence" value="ECO:0007669"/>
    <property type="project" value="UniProtKB-UniPathway"/>
</dbReference>
<evidence type="ECO:0000256" key="2">
    <source>
        <dbReference type="ARBA" id="ARBA00012958"/>
    </source>
</evidence>
<dbReference type="Gene3D" id="3.30.230.10">
    <property type="match status" value="1"/>
</dbReference>
<dbReference type="Pfam" id="PF08544">
    <property type="entry name" value="GHMP_kinases_C"/>
    <property type="match status" value="1"/>
</dbReference>
<dbReference type="AlphaFoldDB" id="A0A6L6G7T9"/>